<proteinExistence type="predicted"/>
<comment type="caution">
    <text evidence="2">The sequence shown here is derived from an EMBL/GenBank/DDBJ whole genome shotgun (WGS) entry which is preliminary data.</text>
</comment>
<sequence>MIARREWSYFVAMALAAVAYGCQGEQGETGIDDAADPTASEAETSADSEGAASAEVTDEALLSAFGDGQPEAPGSLRVGSGDLEPNDASATAQQAPLGVTNNLSITKGDEDWYRVVVPARTIARVGIEMNHAAGDLDLVAYDAQGHLLGSRNGAEYPYTWRGQETNSEYYGFYSEDGGAVYYVRVLGHAGATNTYSLHVNHYSYVDGQTCTGAGFSLADCDGRGSGGSGLIPFPFPDPSDSVVGDGYDFASYSNYRFARRELVMLVRHALAETQKAFPGTKPLSLIDICQMDGVTPGYDIGDPRHPQSTHDQGGNIDISYFQTDGSNDAEIVCNDGANHADGYCTSAAAQKHIVDLPRQAYFMAKLFASPRTRVIGTDTVLAPLLRQTAQALAALPAGDRRKISQSELSSFSSRLAYGSGWPYHHHHIHLSLQWLPQGSSARGGEPMPLSAPAPFHTLQAPGESVDSLDMAWPPRP</sequence>
<feature type="region of interest" description="Disordered" evidence="1">
    <location>
        <begin position="456"/>
        <end position="476"/>
    </location>
</feature>
<dbReference type="AlphaFoldDB" id="A0A9X4AQN9"/>
<organism evidence="2 3">
    <name type="scientific">Polyangium jinanense</name>
    <dbReference type="NCBI Taxonomy" id="2829994"/>
    <lineage>
        <taxon>Bacteria</taxon>
        <taxon>Pseudomonadati</taxon>
        <taxon>Myxococcota</taxon>
        <taxon>Polyangia</taxon>
        <taxon>Polyangiales</taxon>
        <taxon>Polyangiaceae</taxon>
        <taxon>Polyangium</taxon>
    </lineage>
</organism>
<dbReference type="Gene3D" id="2.60.120.380">
    <property type="match status" value="1"/>
</dbReference>
<dbReference type="Gene3D" id="3.30.1380.10">
    <property type="match status" value="1"/>
</dbReference>
<feature type="region of interest" description="Disordered" evidence="1">
    <location>
        <begin position="65"/>
        <end position="95"/>
    </location>
</feature>
<name>A0A9X4AQN9_9BACT</name>
<reference evidence="2 3" key="1">
    <citation type="submission" date="2021-04" db="EMBL/GenBank/DDBJ databases">
        <title>Genome analysis of Polyangium sp.</title>
        <authorList>
            <person name="Li Y."/>
            <person name="Wang J."/>
        </authorList>
    </citation>
    <scope>NUCLEOTIDE SEQUENCE [LARGE SCALE GENOMIC DNA]</scope>
    <source>
        <strain evidence="2 3">SDU14</strain>
    </source>
</reference>
<dbReference type="RefSeq" id="WP_272458035.1">
    <property type="nucleotide sequence ID" value="NZ_JAGTJJ010000001.1"/>
</dbReference>
<dbReference type="Proteomes" id="UP001151081">
    <property type="component" value="Unassembled WGS sequence"/>
</dbReference>
<feature type="region of interest" description="Disordered" evidence="1">
    <location>
        <begin position="28"/>
        <end position="53"/>
    </location>
</feature>
<dbReference type="EMBL" id="JAGTJJ010000001">
    <property type="protein sequence ID" value="MDC3979222.1"/>
    <property type="molecule type" value="Genomic_DNA"/>
</dbReference>
<evidence type="ECO:0000313" key="3">
    <source>
        <dbReference type="Proteomes" id="UP001151081"/>
    </source>
</evidence>
<accession>A0A9X4AQN9</accession>
<protein>
    <submittedName>
        <fullName evidence="2">PPC domain-containing protein</fullName>
    </submittedName>
</protein>
<gene>
    <name evidence="2" type="ORF">KEG57_01840</name>
</gene>
<dbReference type="InterPro" id="IPR009045">
    <property type="entry name" value="Zn_M74/Hedgehog-like"/>
</dbReference>
<evidence type="ECO:0000256" key="1">
    <source>
        <dbReference type="SAM" id="MobiDB-lite"/>
    </source>
</evidence>
<evidence type="ECO:0000313" key="2">
    <source>
        <dbReference type="EMBL" id="MDC3979222.1"/>
    </source>
</evidence>
<dbReference type="PROSITE" id="PS51257">
    <property type="entry name" value="PROKAR_LIPOPROTEIN"/>
    <property type="match status" value="1"/>
</dbReference>
<keyword evidence="3" id="KW-1185">Reference proteome</keyword>